<evidence type="ECO:0000313" key="3">
    <source>
        <dbReference type="Proteomes" id="UP000068026"/>
    </source>
</evidence>
<evidence type="ECO:0000313" key="4">
    <source>
        <dbReference type="Proteomes" id="UP000184204"/>
    </source>
</evidence>
<dbReference type="KEGG" id="cpro:CPRO_18510"/>
<proteinExistence type="predicted"/>
<dbReference type="AlphaFoldDB" id="A0A0X1U910"/>
<dbReference type="OrthoDB" id="2041081at2"/>
<reference evidence="2" key="4">
    <citation type="submission" date="2016-11" db="EMBL/GenBank/DDBJ databases">
        <authorList>
            <person name="Varghese N."/>
            <person name="Submissions S."/>
        </authorList>
    </citation>
    <scope>NUCLEOTIDE SEQUENCE</scope>
    <source>
        <strain evidence="2">DSM 1682</strain>
    </source>
</reference>
<dbReference type="RefSeq" id="WP_066050657.1">
    <property type="nucleotide sequence ID" value="NZ_FQUA01000005.1"/>
</dbReference>
<reference evidence="4" key="3">
    <citation type="submission" date="2016-11" db="EMBL/GenBank/DDBJ databases">
        <authorList>
            <person name="Jaros S."/>
            <person name="Januszkiewicz K."/>
            <person name="Wedrychowicz H."/>
        </authorList>
    </citation>
    <scope>NUCLEOTIDE SEQUENCE [LARGE SCALE GENOMIC DNA]</scope>
    <source>
        <strain evidence="4">DSM 1682</strain>
    </source>
</reference>
<gene>
    <name evidence="1" type="ORF">CPRO_18510</name>
    <name evidence="2" type="ORF">SAMN02745151_01448</name>
</gene>
<evidence type="ECO:0000313" key="1">
    <source>
        <dbReference type="EMBL" id="AMJ41435.1"/>
    </source>
</evidence>
<dbReference type="EMBL" id="CP014223">
    <property type="protein sequence ID" value="AMJ41435.1"/>
    <property type="molecule type" value="Genomic_DNA"/>
</dbReference>
<dbReference type="Proteomes" id="UP000068026">
    <property type="component" value="Chromosome"/>
</dbReference>
<reference evidence="3" key="2">
    <citation type="submission" date="2016-01" db="EMBL/GenBank/DDBJ databases">
        <authorList>
            <person name="Poehlein A."/>
            <person name="Schlien K."/>
            <person name="Gottschalk G."/>
            <person name="Buckel W."/>
            <person name="Daniel R."/>
        </authorList>
    </citation>
    <scope>NUCLEOTIDE SEQUENCE [LARGE SCALE GENOMIC DNA]</scope>
    <source>
        <strain evidence="3">X2</strain>
    </source>
</reference>
<protein>
    <submittedName>
        <fullName evidence="2">Uncharacterized protein</fullName>
    </submittedName>
</protein>
<organism evidence="2 4">
    <name type="scientific">Anaerotignum propionicum DSM 1682</name>
    <dbReference type="NCBI Taxonomy" id="991789"/>
    <lineage>
        <taxon>Bacteria</taxon>
        <taxon>Bacillati</taxon>
        <taxon>Bacillota</taxon>
        <taxon>Clostridia</taxon>
        <taxon>Lachnospirales</taxon>
        <taxon>Anaerotignaceae</taxon>
        <taxon>Anaerotignum</taxon>
    </lineage>
</organism>
<keyword evidence="3" id="KW-1185">Reference proteome</keyword>
<reference evidence="1 3" key="1">
    <citation type="journal article" date="2016" name="Genome Announc.">
        <title>Complete Genome Sequence of the Amino Acid-Fermenting Clostridium propionicum X2 (DSM 1682).</title>
        <authorList>
            <person name="Poehlein A."/>
            <person name="Schlien K."/>
            <person name="Chowdhury N.P."/>
            <person name="Gottschalk G."/>
            <person name="Buckel W."/>
            <person name="Daniel R."/>
        </authorList>
    </citation>
    <scope>NUCLEOTIDE SEQUENCE [LARGE SCALE GENOMIC DNA]</scope>
    <source>
        <strain evidence="1 3">X2</strain>
    </source>
</reference>
<name>A0A0X1U910_ANAPI</name>
<accession>A0A0X1U910</accession>
<sequence length="492" mass="57455">MTIHLNEKCPKIILEDNFNEKINLNDYFERNIKDSIHQDQFVINGEKFVLYHIQMQEGINKHELHLCANNREVKSYELHKYIPDLQRKIILEDEKSFYYVGYLIGAYLDGKINMNRTSFEFEEEDTDLLNTISGKELVESSKEYIMAYLGADLEKVNQEKCEYINSFVKKEKPQYRYLLNKKPELYKMIPANLSKDKLELELHKAAQEWEAEIHKQAKEIDKKVKSGDFNQEDFDKIFNEYCSSVSDISKASLSEYVIRRKAILELLEKSLERRDDNKYNSEASIHSIICPMRHTSDDIAFEEMNLWLIDDRLSYHQFLASDKQMKSLPVLETDVDKRMDIAVFDQAISFSAEKDRFNSISIIELKKPNRNDLKDDDKNPINQVLGYVNDIRNGKVKKANGRDFGNVKNTAFYCYVIADMTESLKLDAENASLTLTPDGEGYYGYNQPRGAYIEVISYDKMVRDAAQRNQILFDKLFCPSVNEMLNSKLQVS</sequence>
<evidence type="ECO:0000313" key="2">
    <source>
        <dbReference type="EMBL" id="SHE68312.1"/>
    </source>
</evidence>
<dbReference type="EMBL" id="FQUA01000005">
    <property type="protein sequence ID" value="SHE68312.1"/>
    <property type="molecule type" value="Genomic_DNA"/>
</dbReference>
<dbReference type="Proteomes" id="UP000184204">
    <property type="component" value="Unassembled WGS sequence"/>
</dbReference>